<dbReference type="Gene3D" id="1.10.30.10">
    <property type="entry name" value="High mobility group box domain"/>
    <property type="match status" value="1"/>
</dbReference>
<evidence type="ECO:0000256" key="3">
    <source>
        <dbReference type="PROSITE-ProRule" id="PRU00267"/>
    </source>
</evidence>
<evidence type="ECO:0000313" key="6">
    <source>
        <dbReference type="EMBL" id="KAK3383893.1"/>
    </source>
</evidence>
<dbReference type="InterPro" id="IPR051356">
    <property type="entry name" value="SOX/SOX-like_TF"/>
</dbReference>
<name>A0AAE0NLS9_9PEZI</name>
<feature type="compositionally biased region" description="Polar residues" evidence="4">
    <location>
        <begin position="123"/>
        <end position="132"/>
    </location>
</feature>
<accession>A0AAE0NLS9</accession>
<feature type="region of interest" description="Disordered" evidence="4">
    <location>
        <begin position="97"/>
        <end position="169"/>
    </location>
</feature>
<feature type="domain" description="HMG box" evidence="5">
    <location>
        <begin position="209"/>
        <end position="277"/>
    </location>
</feature>
<evidence type="ECO:0000259" key="5">
    <source>
        <dbReference type="PROSITE" id="PS50118"/>
    </source>
</evidence>
<evidence type="ECO:0000313" key="7">
    <source>
        <dbReference type="Proteomes" id="UP001287356"/>
    </source>
</evidence>
<proteinExistence type="predicted"/>
<protein>
    <recommendedName>
        <fullName evidence="5">HMG box domain-containing protein</fullName>
    </recommendedName>
</protein>
<feature type="DNA-binding region" description="HMG box" evidence="3">
    <location>
        <begin position="209"/>
        <end position="277"/>
    </location>
</feature>
<dbReference type="Pfam" id="PF00505">
    <property type="entry name" value="HMG_box"/>
    <property type="match status" value="1"/>
</dbReference>
<organism evidence="6 7">
    <name type="scientific">Lasiosphaeria ovina</name>
    <dbReference type="NCBI Taxonomy" id="92902"/>
    <lineage>
        <taxon>Eukaryota</taxon>
        <taxon>Fungi</taxon>
        <taxon>Dikarya</taxon>
        <taxon>Ascomycota</taxon>
        <taxon>Pezizomycotina</taxon>
        <taxon>Sordariomycetes</taxon>
        <taxon>Sordariomycetidae</taxon>
        <taxon>Sordariales</taxon>
        <taxon>Lasiosphaeriaceae</taxon>
        <taxon>Lasiosphaeria</taxon>
    </lineage>
</organism>
<dbReference type="Proteomes" id="UP001287356">
    <property type="component" value="Unassembled WGS sequence"/>
</dbReference>
<dbReference type="EMBL" id="JAULSN010000001">
    <property type="protein sequence ID" value="KAK3383893.1"/>
    <property type="molecule type" value="Genomic_DNA"/>
</dbReference>
<dbReference type="PANTHER" id="PTHR45789">
    <property type="entry name" value="FI18025P1"/>
    <property type="match status" value="1"/>
</dbReference>
<feature type="region of interest" description="Disordered" evidence="4">
    <location>
        <begin position="543"/>
        <end position="564"/>
    </location>
</feature>
<feature type="compositionally biased region" description="Polar residues" evidence="4">
    <location>
        <begin position="43"/>
        <end position="62"/>
    </location>
</feature>
<dbReference type="SMART" id="SM00398">
    <property type="entry name" value="HMG"/>
    <property type="match status" value="1"/>
</dbReference>
<evidence type="ECO:0000256" key="2">
    <source>
        <dbReference type="ARBA" id="ARBA00023242"/>
    </source>
</evidence>
<dbReference type="PANTHER" id="PTHR45789:SF2">
    <property type="entry name" value="FI18025P1"/>
    <property type="match status" value="1"/>
</dbReference>
<dbReference type="CDD" id="cd01389">
    <property type="entry name" value="HMG-box_ROX1-like"/>
    <property type="match status" value="1"/>
</dbReference>
<feature type="region of interest" description="Disordered" evidence="4">
    <location>
        <begin position="271"/>
        <end position="325"/>
    </location>
</feature>
<feature type="region of interest" description="Disordered" evidence="4">
    <location>
        <begin position="41"/>
        <end position="62"/>
    </location>
</feature>
<feature type="region of interest" description="Disordered" evidence="4">
    <location>
        <begin position="421"/>
        <end position="473"/>
    </location>
</feature>
<reference evidence="6" key="1">
    <citation type="journal article" date="2023" name="Mol. Phylogenet. Evol.">
        <title>Genome-scale phylogeny and comparative genomics of the fungal order Sordariales.</title>
        <authorList>
            <person name="Hensen N."/>
            <person name="Bonometti L."/>
            <person name="Westerberg I."/>
            <person name="Brannstrom I.O."/>
            <person name="Guillou S."/>
            <person name="Cros-Aarteil S."/>
            <person name="Calhoun S."/>
            <person name="Haridas S."/>
            <person name="Kuo A."/>
            <person name="Mondo S."/>
            <person name="Pangilinan J."/>
            <person name="Riley R."/>
            <person name="LaButti K."/>
            <person name="Andreopoulos B."/>
            <person name="Lipzen A."/>
            <person name="Chen C."/>
            <person name="Yan M."/>
            <person name="Daum C."/>
            <person name="Ng V."/>
            <person name="Clum A."/>
            <person name="Steindorff A."/>
            <person name="Ohm R.A."/>
            <person name="Martin F."/>
            <person name="Silar P."/>
            <person name="Natvig D.O."/>
            <person name="Lalanne C."/>
            <person name="Gautier V."/>
            <person name="Ament-Velasquez S.L."/>
            <person name="Kruys A."/>
            <person name="Hutchinson M.I."/>
            <person name="Powell A.J."/>
            <person name="Barry K."/>
            <person name="Miller A.N."/>
            <person name="Grigoriev I.V."/>
            <person name="Debuchy R."/>
            <person name="Gladieux P."/>
            <person name="Hiltunen Thoren M."/>
            <person name="Johannesson H."/>
        </authorList>
    </citation>
    <scope>NUCLEOTIDE SEQUENCE</scope>
    <source>
        <strain evidence="6">CBS 958.72</strain>
    </source>
</reference>
<feature type="compositionally biased region" description="Basic and acidic residues" evidence="4">
    <location>
        <begin position="553"/>
        <end position="564"/>
    </location>
</feature>
<dbReference type="PROSITE" id="PS50118">
    <property type="entry name" value="HMG_BOX_2"/>
    <property type="match status" value="1"/>
</dbReference>
<dbReference type="GO" id="GO:0000978">
    <property type="term" value="F:RNA polymerase II cis-regulatory region sequence-specific DNA binding"/>
    <property type="evidence" value="ECO:0007669"/>
    <property type="project" value="TreeGrafter"/>
</dbReference>
<evidence type="ECO:0000256" key="4">
    <source>
        <dbReference type="SAM" id="MobiDB-lite"/>
    </source>
</evidence>
<sequence>MDRNTPRSPASPRLEQLPTGFNELVEHNAATSYPHEVHGLEVRQSQSQPTSRYGTPVPQTHRPQGYDVAMQYQQQRGGGGQLQGYHHAMYTHDSSPYGPIPEGAHPYSTPATSPPTPSRGSDIMTTRSNVATGSKVLAPRSGRIEKPAPKKKAKKERAKTPKNVPNLDRPMSELTEASQIPVTDIETYVHRSSEVRQQEVDTGKNPGRVKRPMNAFMLYRKAYQQRAKEWASQHNHQVVSRVCGLSWPLEPESVRQQFKAWADLERDNHQKAHPDYKFTPSKPQKAKYDGGHNSDNSDLEDFDWVNRTGRGRSTTKTPNEGVDGDYLRPQSGYGMGPYHPIGDHGGMGLSHHQNGSAFDFSNPGQSMPPPYGHRDMPGQYYETQVRNQQHRSGMHHHSLVEDVMMHKTPSPSLAFQQLTHPSSQLHPPLHGHYDLGQYHGHSPASEPLPPSQSQPQHRFDHHRIDPSLHDPPLMDSHALSNLLFDTDLGNVPQSWQTVHLPTGPDDAEGGQYSDPFMSYDETLPMDQNASLLKGDWEIEPLSDTAQFDTSWEDPPHLKRESSNN</sequence>
<dbReference type="AlphaFoldDB" id="A0AAE0NLS9"/>
<reference evidence="6" key="2">
    <citation type="submission" date="2023-06" db="EMBL/GenBank/DDBJ databases">
        <authorList>
            <consortium name="Lawrence Berkeley National Laboratory"/>
            <person name="Haridas S."/>
            <person name="Hensen N."/>
            <person name="Bonometti L."/>
            <person name="Westerberg I."/>
            <person name="Brannstrom I.O."/>
            <person name="Guillou S."/>
            <person name="Cros-Aarteil S."/>
            <person name="Calhoun S."/>
            <person name="Kuo A."/>
            <person name="Mondo S."/>
            <person name="Pangilinan J."/>
            <person name="Riley R."/>
            <person name="Labutti K."/>
            <person name="Andreopoulos B."/>
            <person name="Lipzen A."/>
            <person name="Chen C."/>
            <person name="Yanf M."/>
            <person name="Daum C."/>
            <person name="Ng V."/>
            <person name="Clum A."/>
            <person name="Steindorff A."/>
            <person name="Ohm R."/>
            <person name="Martin F."/>
            <person name="Silar P."/>
            <person name="Natvig D."/>
            <person name="Lalanne C."/>
            <person name="Gautier V."/>
            <person name="Ament-Velasquez S.L."/>
            <person name="Kruys A."/>
            <person name="Hutchinson M.I."/>
            <person name="Powell A.J."/>
            <person name="Barry K."/>
            <person name="Miller A.N."/>
            <person name="Grigoriev I.V."/>
            <person name="Debuchy R."/>
            <person name="Gladieux P."/>
            <person name="Thoren M.H."/>
            <person name="Johannesson H."/>
        </authorList>
    </citation>
    <scope>NUCLEOTIDE SEQUENCE</scope>
    <source>
        <strain evidence="6">CBS 958.72</strain>
    </source>
</reference>
<dbReference type="SUPFAM" id="SSF47095">
    <property type="entry name" value="HMG-box"/>
    <property type="match status" value="1"/>
</dbReference>
<dbReference type="GO" id="GO:0005634">
    <property type="term" value="C:nucleus"/>
    <property type="evidence" value="ECO:0007669"/>
    <property type="project" value="UniProtKB-UniRule"/>
</dbReference>
<comment type="caution">
    <text evidence="6">The sequence shown here is derived from an EMBL/GenBank/DDBJ whole genome shotgun (WGS) entry which is preliminary data.</text>
</comment>
<dbReference type="GO" id="GO:0000981">
    <property type="term" value="F:DNA-binding transcription factor activity, RNA polymerase II-specific"/>
    <property type="evidence" value="ECO:0007669"/>
    <property type="project" value="TreeGrafter"/>
</dbReference>
<keyword evidence="1 3" id="KW-0238">DNA-binding</keyword>
<gene>
    <name evidence="6" type="ORF">B0T24DRAFT_67401</name>
</gene>
<dbReference type="InterPro" id="IPR009071">
    <property type="entry name" value="HMG_box_dom"/>
</dbReference>
<evidence type="ECO:0000256" key="1">
    <source>
        <dbReference type="ARBA" id="ARBA00023125"/>
    </source>
</evidence>
<keyword evidence="2 3" id="KW-0539">Nucleus</keyword>
<keyword evidence="7" id="KW-1185">Reference proteome</keyword>
<dbReference type="InterPro" id="IPR036910">
    <property type="entry name" value="HMG_box_dom_sf"/>
</dbReference>